<proteinExistence type="inferred from homology"/>
<dbReference type="InterPro" id="IPR052337">
    <property type="entry name" value="SAT4-like"/>
</dbReference>
<evidence type="ECO:0000256" key="7">
    <source>
        <dbReference type="SAM" id="Phobius"/>
    </source>
</evidence>
<feature type="transmembrane region" description="Helical" evidence="7">
    <location>
        <begin position="229"/>
        <end position="249"/>
    </location>
</feature>
<feature type="transmembrane region" description="Helical" evidence="7">
    <location>
        <begin position="198"/>
        <end position="217"/>
    </location>
</feature>
<comment type="subcellular location">
    <subcellularLocation>
        <location evidence="1">Membrane</location>
        <topology evidence="1">Multi-pass membrane protein</topology>
    </subcellularLocation>
</comment>
<feature type="compositionally biased region" description="Basic and acidic residues" evidence="6">
    <location>
        <begin position="350"/>
        <end position="359"/>
    </location>
</feature>
<name>A0A6A5TLN9_9PLEO</name>
<dbReference type="Pfam" id="PF20684">
    <property type="entry name" value="Fung_rhodopsin"/>
    <property type="match status" value="1"/>
</dbReference>
<gene>
    <name evidence="9" type="ORF">CC80DRAFT_478548</name>
</gene>
<keyword evidence="4 7" id="KW-0472">Membrane</keyword>
<feature type="domain" description="Rhodopsin" evidence="8">
    <location>
        <begin position="52"/>
        <end position="289"/>
    </location>
</feature>
<keyword evidence="2 7" id="KW-0812">Transmembrane</keyword>
<evidence type="ECO:0000256" key="1">
    <source>
        <dbReference type="ARBA" id="ARBA00004141"/>
    </source>
</evidence>
<dbReference type="EMBL" id="ML977006">
    <property type="protein sequence ID" value="KAF1953114.1"/>
    <property type="molecule type" value="Genomic_DNA"/>
</dbReference>
<dbReference type="AlphaFoldDB" id="A0A6A5TLN9"/>
<dbReference type="PANTHER" id="PTHR33048">
    <property type="entry name" value="PTH11-LIKE INTEGRAL MEMBRANE PROTEIN (AFU_ORTHOLOGUE AFUA_5G11245)"/>
    <property type="match status" value="1"/>
</dbReference>
<keyword evidence="3 7" id="KW-1133">Transmembrane helix</keyword>
<feature type="region of interest" description="Disordered" evidence="6">
    <location>
        <begin position="343"/>
        <end position="375"/>
    </location>
</feature>
<feature type="transmembrane region" description="Helical" evidence="7">
    <location>
        <begin position="157"/>
        <end position="178"/>
    </location>
</feature>
<feature type="transmembrane region" description="Helical" evidence="7">
    <location>
        <begin position="35"/>
        <end position="55"/>
    </location>
</feature>
<dbReference type="PANTHER" id="PTHR33048:SF124">
    <property type="entry name" value="INTEGRAL MEMBRANE PROTEIN"/>
    <property type="match status" value="1"/>
</dbReference>
<sequence>MELSMTKGVLTLIPLPEGYNVDFDNPRRNGDVTCYWLTGVGSFLALLFLGQRLYVKAVVRKHFRLDDYFLIVAWIFSIAIQILIVRAFITKYVGVHVWEMPFTKYQENLFYSVYVQTIIYAPPTALAKLVLLMFYLELRSQKSWFRWATYSTMFIMVGARTGIFFASIFACRLIAMGWDLTITDGICIDRIAMFEATAAFGVVVDCLIIAIPIPMVLALHMSQSKKIGLILMFVLGSITVITSIVRLVLLVTEIDQVDSTWVGGPINYWVTIEANLLIICASLPTCRQFAWTVAPGLFSTVQSSYVKNSRGDIATIGGGSSRNKHSRQRRTHDADIMMDTLVEGAGSPTHARDTEEGIRRHSLGGESDKADSQKGILKTQTTHVTYSRMG</sequence>
<evidence type="ECO:0000259" key="8">
    <source>
        <dbReference type="Pfam" id="PF20684"/>
    </source>
</evidence>
<evidence type="ECO:0000313" key="9">
    <source>
        <dbReference type="EMBL" id="KAF1953114.1"/>
    </source>
</evidence>
<dbReference type="GO" id="GO:0016020">
    <property type="term" value="C:membrane"/>
    <property type="evidence" value="ECO:0007669"/>
    <property type="project" value="UniProtKB-SubCell"/>
</dbReference>
<evidence type="ECO:0000256" key="3">
    <source>
        <dbReference type="ARBA" id="ARBA00022989"/>
    </source>
</evidence>
<organism evidence="9 10">
    <name type="scientific">Byssothecium circinans</name>
    <dbReference type="NCBI Taxonomy" id="147558"/>
    <lineage>
        <taxon>Eukaryota</taxon>
        <taxon>Fungi</taxon>
        <taxon>Dikarya</taxon>
        <taxon>Ascomycota</taxon>
        <taxon>Pezizomycotina</taxon>
        <taxon>Dothideomycetes</taxon>
        <taxon>Pleosporomycetidae</taxon>
        <taxon>Pleosporales</taxon>
        <taxon>Massarineae</taxon>
        <taxon>Massarinaceae</taxon>
        <taxon>Byssothecium</taxon>
    </lineage>
</organism>
<feature type="transmembrane region" description="Helical" evidence="7">
    <location>
        <begin position="109"/>
        <end position="136"/>
    </location>
</feature>
<protein>
    <recommendedName>
        <fullName evidence="8">Rhodopsin domain-containing protein</fullName>
    </recommendedName>
</protein>
<reference evidence="9" key="1">
    <citation type="journal article" date="2020" name="Stud. Mycol.">
        <title>101 Dothideomycetes genomes: a test case for predicting lifestyles and emergence of pathogens.</title>
        <authorList>
            <person name="Haridas S."/>
            <person name="Albert R."/>
            <person name="Binder M."/>
            <person name="Bloem J."/>
            <person name="Labutti K."/>
            <person name="Salamov A."/>
            <person name="Andreopoulos B."/>
            <person name="Baker S."/>
            <person name="Barry K."/>
            <person name="Bills G."/>
            <person name="Bluhm B."/>
            <person name="Cannon C."/>
            <person name="Castanera R."/>
            <person name="Culley D."/>
            <person name="Daum C."/>
            <person name="Ezra D."/>
            <person name="Gonzalez J."/>
            <person name="Henrissat B."/>
            <person name="Kuo A."/>
            <person name="Liang C."/>
            <person name="Lipzen A."/>
            <person name="Lutzoni F."/>
            <person name="Magnuson J."/>
            <person name="Mondo S."/>
            <person name="Nolan M."/>
            <person name="Ohm R."/>
            <person name="Pangilinan J."/>
            <person name="Park H.-J."/>
            <person name="Ramirez L."/>
            <person name="Alfaro M."/>
            <person name="Sun H."/>
            <person name="Tritt A."/>
            <person name="Yoshinaga Y."/>
            <person name="Zwiers L.-H."/>
            <person name="Turgeon B."/>
            <person name="Goodwin S."/>
            <person name="Spatafora J."/>
            <person name="Crous P."/>
            <person name="Grigoriev I."/>
        </authorList>
    </citation>
    <scope>NUCLEOTIDE SEQUENCE</scope>
    <source>
        <strain evidence="9">CBS 675.92</strain>
    </source>
</reference>
<dbReference type="InterPro" id="IPR049326">
    <property type="entry name" value="Rhodopsin_dom_fungi"/>
</dbReference>
<feature type="transmembrane region" description="Helical" evidence="7">
    <location>
        <begin position="67"/>
        <end position="89"/>
    </location>
</feature>
<keyword evidence="10" id="KW-1185">Reference proteome</keyword>
<evidence type="ECO:0000256" key="4">
    <source>
        <dbReference type="ARBA" id="ARBA00023136"/>
    </source>
</evidence>
<evidence type="ECO:0000256" key="6">
    <source>
        <dbReference type="SAM" id="MobiDB-lite"/>
    </source>
</evidence>
<evidence type="ECO:0000256" key="2">
    <source>
        <dbReference type="ARBA" id="ARBA00022692"/>
    </source>
</evidence>
<comment type="similarity">
    <text evidence="5">Belongs to the SAT4 family.</text>
</comment>
<accession>A0A6A5TLN9</accession>
<dbReference type="OrthoDB" id="5342292at2759"/>
<dbReference type="Proteomes" id="UP000800035">
    <property type="component" value="Unassembled WGS sequence"/>
</dbReference>
<evidence type="ECO:0000256" key="5">
    <source>
        <dbReference type="ARBA" id="ARBA00038359"/>
    </source>
</evidence>
<evidence type="ECO:0000313" key="10">
    <source>
        <dbReference type="Proteomes" id="UP000800035"/>
    </source>
</evidence>